<protein>
    <recommendedName>
        <fullName evidence="3">DUF2946 domain-containing protein</fullName>
    </recommendedName>
</protein>
<dbReference type="RefSeq" id="WP_246400281.1">
    <property type="nucleotide sequence ID" value="NZ_JACIDW010000026.1"/>
</dbReference>
<name>A0A7W6CTL8_9HYPH</name>
<sequence length="141" mass="14094">MIRTVLRDRVSASAITLLVACILLIQGLISGQAQGAMAASAVDPLGSICTMMGQSAIDGVDRLENSDGASHGKSHGKAADCPCSTLCRLAAHPAPAILGADSAILHVDAIGIAPVVLSAGNAITPTLRGLIGEPRAPPPIS</sequence>
<dbReference type="EMBL" id="JACIDW010000026">
    <property type="protein sequence ID" value="MBB3966947.1"/>
    <property type="molecule type" value="Genomic_DNA"/>
</dbReference>
<evidence type="ECO:0008006" key="3">
    <source>
        <dbReference type="Google" id="ProtNLM"/>
    </source>
</evidence>
<organism evidence="1 2">
    <name type="scientific">Rhizobium metallidurans</name>
    <dbReference type="NCBI Taxonomy" id="1265931"/>
    <lineage>
        <taxon>Bacteria</taxon>
        <taxon>Pseudomonadati</taxon>
        <taxon>Pseudomonadota</taxon>
        <taxon>Alphaproteobacteria</taxon>
        <taxon>Hyphomicrobiales</taxon>
        <taxon>Rhizobiaceae</taxon>
        <taxon>Rhizobium/Agrobacterium group</taxon>
        <taxon>Rhizobium</taxon>
    </lineage>
</organism>
<dbReference type="Proteomes" id="UP000582090">
    <property type="component" value="Unassembled WGS sequence"/>
</dbReference>
<gene>
    <name evidence="1" type="ORF">GGQ67_004640</name>
</gene>
<reference evidence="1 2" key="1">
    <citation type="submission" date="2020-08" db="EMBL/GenBank/DDBJ databases">
        <title>Genomic Encyclopedia of Type Strains, Phase IV (KMG-IV): sequencing the most valuable type-strain genomes for metagenomic binning, comparative biology and taxonomic classification.</title>
        <authorList>
            <person name="Goeker M."/>
        </authorList>
    </citation>
    <scope>NUCLEOTIDE SEQUENCE [LARGE SCALE GENOMIC DNA]</scope>
    <source>
        <strain evidence="1 2">DSM 26575</strain>
    </source>
</reference>
<accession>A0A7W6CTL8</accession>
<dbReference type="InterPro" id="IPR021333">
    <property type="entry name" value="DUF2946"/>
</dbReference>
<evidence type="ECO:0000313" key="2">
    <source>
        <dbReference type="Proteomes" id="UP000582090"/>
    </source>
</evidence>
<evidence type="ECO:0000313" key="1">
    <source>
        <dbReference type="EMBL" id="MBB3966947.1"/>
    </source>
</evidence>
<dbReference type="AlphaFoldDB" id="A0A7W6CTL8"/>
<dbReference type="PROSITE" id="PS51257">
    <property type="entry name" value="PROKAR_LIPOPROTEIN"/>
    <property type="match status" value="1"/>
</dbReference>
<keyword evidence="2" id="KW-1185">Reference proteome</keyword>
<comment type="caution">
    <text evidence="1">The sequence shown here is derived from an EMBL/GenBank/DDBJ whole genome shotgun (WGS) entry which is preliminary data.</text>
</comment>
<proteinExistence type="predicted"/>
<dbReference type="Pfam" id="PF11162">
    <property type="entry name" value="DUF2946"/>
    <property type="match status" value="1"/>
</dbReference>